<evidence type="ECO:0000256" key="1">
    <source>
        <dbReference type="SAM" id="Phobius"/>
    </source>
</evidence>
<comment type="caution">
    <text evidence="2">The sequence shown here is derived from an EMBL/GenBank/DDBJ whole genome shotgun (WGS) entry which is preliminary data.</text>
</comment>
<proteinExistence type="predicted"/>
<gene>
    <name evidence="2" type="ORF">LCGC14_2703590</name>
</gene>
<name>A0A0F8ZF00_9ZZZZ</name>
<feature type="transmembrane region" description="Helical" evidence="1">
    <location>
        <begin position="51"/>
        <end position="78"/>
    </location>
</feature>
<keyword evidence="1" id="KW-1133">Transmembrane helix</keyword>
<evidence type="ECO:0000313" key="2">
    <source>
        <dbReference type="EMBL" id="KKK92372.1"/>
    </source>
</evidence>
<dbReference type="EMBL" id="LAZR01048240">
    <property type="protein sequence ID" value="KKK92372.1"/>
    <property type="molecule type" value="Genomic_DNA"/>
</dbReference>
<dbReference type="AlphaFoldDB" id="A0A0F8ZF00"/>
<accession>A0A0F8ZF00</accession>
<sequence length="94" mass="9848">MLRSAMAVIKSLRPTIPFTTTGPLMLLGTPPSTIGYRLETSSTASAALKAMTAFLALTAMTWLSVKVISVAFAAIGGVGSGDISMMYRGLYVED</sequence>
<keyword evidence="1" id="KW-0812">Transmembrane</keyword>
<reference evidence="2" key="1">
    <citation type="journal article" date="2015" name="Nature">
        <title>Complex archaea that bridge the gap between prokaryotes and eukaryotes.</title>
        <authorList>
            <person name="Spang A."/>
            <person name="Saw J.H."/>
            <person name="Jorgensen S.L."/>
            <person name="Zaremba-Niedzwiedzka K."/>
            <person name="Martijn J."/>
            <person name="Lind A.E."/>
            <person name="van Eijk R."/>
            <person name="Schleper C."/>
            <person name="Guy L."/>
            <person name="Ettema T.J."/>
        </authorList>
    </citation>
    <scope>NUCLEOTIDE SEQUENCE</scope>
</reference>
<organism evidence="2">
    <name type="scientific">marine sediment metagenome</name>
    <dbReference type="NCBI Taxonomy" id="412755"/>
    <lineage>
        <taxon>unclassified sequences</taxon>
        <taxon>metagenomes</taxon>
        <taxon>ecological metagenomes</taxon>
    </lineage>
</organism>
<protein>
    <submittedName>
        <fullName evidence="2">Uncharacterized protein</fullName>
    </submittedName>
</protein>
<keyword evidence="1" id="KW-0472">Membrane</keyword>